<protein>
    <submittedName>
        <fullName evidence="7">Very short patch repair endonuclease</fullName>
    </submittedName>
</protein>
<organism evidence="7 8">
    <name type="scientific">Kushneria aurantia</name>
    <dbReference type="NCBI Taxonomy" id="504092"/>
    <lineage>
        <taxon>Bacteria</taxon>
        <taxon>Pseudomonadati</taxon>
        <taxon>Pseudomonadota</taxon>
        <taxon>Gammaproteobacteria</taxon>
        <taxon>Oceanospirillales</taxon>
        <taxon>Halomonadaceae</taxon>
        <taxon>Kushneria</taxon>
    </lineage>
</organism>
<reference evidence="7 8" key="1">
    <citation type="submission" date="2024-09" db="EMBL/GenBank/DDBJ databases">
        <authorList>
            <person name="Sun Q."/>
            <person name="Mori K."/>
        </authorList>
    </citation>
    <scope>NUCLEOTIDE SEQUENCE [LARGE SCALE GENOMIC DNA]</scope>
    <source>
        <strain evidence="7 8">CCM 7415</strain>
    </source>
</reference>
<sequence>MADVVDNATRSRMMSGIQGRNTHPELTVRRYLHACGYRFRLHRRDLPGTPDLVLPRFRCAIYVHGCFWHRHAGCFYATSPATRRQFWRDKLEGNVARDRRQLKALNELGWRAVIVWECGLKHSLEFLYEILPLIEMGADVEEWPAQPPRVRRGQSDSD</sequence>
<evidence type="ECO:0000256" key="4">
    <source>
        <dbReference type="ARBA" id="ARBA00022801"/>
    </source>
</evidence>
<dbReference type="Gene3D" id="3.40.960.10">
    <property type="entry name" value="VSR Endonuclease"/>
    <property type="match status" value="1"/>
</dbReference>
<proteinExistence type="inferred from homology"/>
<dbReference type="Proteomes" id="UP001589814">
    <property type="component" value="Unassembled WGS sequence"/>
</dbReference>
<keyword evidence="2 7" id="KW-0255">Endonuclease</keyword>
<evidence type="ECO:0000256" key="3">
    <source>
        <dbReference type="ARBA" id="ARBA00022763"/>
    </source>
</evidence>
<evidence type="ECO:0000256" key="5">
    <source>
        <dbReference type="ARBA" id="ARBA00023204"/>
    </source>
</evidence>
<dbReference type="CDD" id="cd00221">
    <property type="entry name" value="Vsr"/>
    <property type="match status" value="1"/>
</dbReference>
<evidence type="ECO:0000256" key="2">
    <source>
        <dbReference type="ARBA" id="ARBA00022759"/>
    </source>
</evidence>
<accession>A0ABV6G3C6</accession>
<dbReference type="InterPro" id="IPR004603">
    <property type="entry name" value="DNA_mismatch_endonuc_vsr"/>
</dbReference>
<dbReference type="RefSeq" id="WP_019950877.1">
    <property type="nucleotide sequence ID" value="NZ_JBHLVX010000032.1"/>
</dbReference>
<evidence type="ECO:0000256" key="1">
    <source>
        <dbReference type="ARBA" id="ARBA00022722"/>
    </source>
</evidence>
<dbReference type="GO" id="GO:0004519">
    <property type="term" value="F:endonuclease activity"/>
    <property type="evidence" value="ECO:0007669"/>
    <property type="project" value="UniProtKB-KW"/>
</dbReference>
<evidence type="ECO:0000313" key="8">
    <source>
        <dbReference type="Proteomes" id="UP001589814"/>
    </source>
</evidence>
<evidence type="ECO:0000256" key="6">
    <source>
        <dbReference type="ARBA" id="ARBA00029466"/>
    </source>
</evidence>
<name>A0ABV6G3C6_9GAMM</name>
<comment type="similarity">
    <text evidence="6">Belongs to the Vsr family.</text>
</comment>
<dbReference type="InterPro" id="IPR011335">
    <property type="entry name" value="Restrct_endonuc-II-like"/>
</dbReference>
<comment type="caution">
    <text evidence="7">The sequence shown here is derived from an EMBL/GenBank/DDBJ whole genome shotgun (WGS) entry which is preliminary data.</text>
</comment>
<keyword evidence="4" id="KW-0378">Hydrolase</keyword>
<evidence type="ECO:0000313" key="7">
    <source>
        <dbReference type="EMBL" id="MFC0268018.1"/>
    </source>
</evidence>
<dbReference type="SUPFAM" id="SSF52980">
    <property type="entry name" value="Restriction endonuclease-like"/>
    <property type="match status" value="1"/>
</dbReference>
<dbReference type="NCBIfam" id="TIGR00632">
    <property type="entry name" value="vsr"/>
    <property type="match status" value="1"/>
</dbReference>
<gene>
    <name evidence="7" type="ORF">ACFFHW_08485</name>
</gene>
<keyword evidence="5" id="KW-0234">DNA repair</keyword>
<keyword evidence="8" id="KW-1185">Reference proteome</keyword>
<dbReference type="Pfam" id="PF03852">
    <property type="entry name" value="Vsr"/>
    <property type="match status" value="1"/>
</dbReference>
<keyword evidence="3" id="KW-0227">DNA damage</keyword>
<keyword evidence="1" id="KW-0540">Nuclease</keyword>
<dbReference type="EMBL" id="JBHLVX010000032">
    <property type="protein sequence ID" value="MFC0268018.1"/>
    <property type="molecule type" value="Genomic_DNA"/>
</dbReference>